<name>A0A0V1CBF8_TRIBR</name>
<dbReference type="EMBL" id="JYDI01000279">
    <property type="protein sequence ID" value="KRY46621.1"/>
    <property type="molecule type" value="Genomic_DNA"/>
</dbReference>
<gene>
    <name evidence="2" type="ORF">T03_12751</name>
</gene>
<dbReference type="InterPro" id="IPR043502">
    <property type="entry name" value="DNA/RNA_pol_sf"/>
</dbReference>
<comment type="caution">
    <text evidence="2">The sequence shown here is derived from an EMBL/GenBank/DDBJ whole genome shotgun (WGS) entry which is preliminary data.</text>
</comment>
<keyword evidence="3" id="KW-1185">Reference proteome</keyword>
<evidence type="ECO:0000313" key="3">
    <source>
        <dbReference type="Proteomes" id="UP000054653"/>
    </source>
</evidence>
<dbReference type="AlphaFoldDB" id="A0A0V1CBF8"/>
<organism evidence="2 3">
    <name type="scientific">Trichinella britovi</name>
    <name type="common">Parasitic roundworm</name>
    <dbReference type="NCBI Taxonomy" id="45882"/>
    <lineage>
        <taxon>Eukaryota</taxon>
        <taxon>Metazoa</taxon>
        <taxon>Ecdysozoa</taxon>
        <taxon>Nematoda</taxon>
        <taxon>Enoplea</taxon>
        <taxon>Dorylaimia</taxon>
        <taxon>Trichinellida</taxon>
        <taxon>Trichinellidae</taxon>
        <taxon>Trichinella</taxon>
    </lineage>
</organism>
<dbReference type="SUPFAM" id="SSF56672">
    <property type="entry name" value="DNA/RNA polymerases"/>
    <property type="match status" value="1"/>
</dbReference>
<protein>
    <submittedName>
        <fullName evidence="2">Uncharacterized protein</fullName>
    </submittedName>
</protein>
<dbReference type="STRING" id="45882.A0A0V1CBF8"/>
<keyword evidence="1" id="KW-1133">Transmembrane helix</keyword>
<dbReference type="PANTHER" id="PTHR37984">
    <property type="entry name" value="PROTEIN CBG26694"/>
    <property type="match status" value="1"/>
</dbReference>
<dbReference type="Gene3D" id="3.30.70.270">
    <property type="match status" value="1"/>
</dbReference>
<keyword evidence="1" id="KW-0472">Membrane</keyword>
<dbReference type="Gene3D" id="3.10.10.10">
    <property type="entry name" value="HIV Type 1 Reverse Transcriptase, subunit A, domain 1"/>
    <property type="match status" value="1"/>
</dbReference>
<dbReference type="PANTHER" id="PTHR37984:SF13">
    <property type="entry name" value="RIBONUCLEASE H"/>
    <property type="match status" value="1"/>
</dbReference>
<accession>A0A0V1CBF8</accession>
<dbReference type="OrthoDB" id="427924at2759"/>
<reference evidence="2 3" key="1">
    <citation type="submission" date="2015-01" db="EMBL/GenBank/DDBJ databases">
        <title>Evolution of Trichinella species and genotypes.</title>
        <authorList>
            <person name="Korhonen P.K."/>
            <person name="Edoardo P."/>
            <person name="Giuseppe L.R."/>
            <person name="Gasser R.B."/>
        </authorList>
    </citation>
    <scope>NUCLEOTIDE SEQUENCE [LARGE SCALE GENOMIC DNA]</scope>
    <source>
        <strain evidence="2">ISS120</strain>
    </source>
</reference>
<evidence type="ECO:0000256" key="1">
    <source>
        <dbReference type="SAM" id="Phobius"/>
    </source>
</evidence>
<dbReference type="Proteomes" id="UP000054653">
    <property type="component" value="Unassembled WGS sequence"/>
</dbReference>
<sequence length="238" mass="27059">MDIVVEYKMRKQKLVRRTQHKSCKCKHVDKEFSWSTHGRFLDVVSEGVGQYTGRPLEVIVDEDAKPKFLHHRQVPFALKSKVEGETVNPTIKTDVYSLPKISDVSAELAEEKLFTKLDLDRAYTKNPRKQKRLRGFSCNAGFLPNKSAVLEPLFQLLKKEVPWELKGKHAKSFEVPKKLLMAHNVLIRYSIDLLLILAGVALAFCVTAVLAHKPSNEIKAPISYGSRILQKSEKPTHS</sequence>
<feature type="transmembrane region" description="Helical" evidence="1">
    <location>
        <begin position="186"/>
        <end position="211"/>
    </location>
</feature>
<dbReference type="InterPro" id="IPR043128">
    <property type="entry name" value="Rev_trsase/Diguanyl_cyclase"/>
</dbReference>
<evidence type="ECO:0000313" key="2">
    <source>
        <dbReference type="EMBL" id="KRY46621.1"/>
    </source>
</evidence>
<dbReference type="InterPro" id="IPR050951">
    <property type="entry name" value="Retrovirus_Pol_polyprotein"/>
</dbReference>
<keyword evidence="1" id="KW-0812">Transmembrane</keyword>
<proteinExistence type="predicted"/>